<name>A0A8H8T445_9AGAM</name>
<dbReference type="GeneID" id="67024636"/>
<feature type="compositionally biased region" description="Low complexity" evidence="2">
    <location>
        <begin position="245"/>
        <end position="255"/>
    </location>
</feature>
<reference evidence="3" key="1">
    <citation type="submission" date="2020-05" db="EMBL/GenBank/DDBJ databases">
        <title>Evolutionary and genomic comparisons of hybrid uninucleate and nonhybrid Rhizoctonia fungi.</title>
        <authorList>
            <person name="Li C."/>
            <person name="Chen X."/>
        </authorList>
    </citation>
    <scope>NUCLEOTIDE SEQUENCE</scope>
    <source>
        <strain evidence="3">AG-1 IA</strain>
    </source>
</reference>
<evidence type="ECO:0000256" key="2">
    <source>
        <dbReference type="SAM" id="MobiDB-lite"/>
    </source>
</evidence>
<dbReference type="InterPro" id="IPR007304">
    <property type="entry name" value="TAP46-like"/>
</dbReference>
<feature type="compositionally biased region" description="Low complexity" evidence="2">
    <location>
        <begin position="521"/>
        <end position="533"/>
    </location>
</feature>
<feature type="compositionally biased region" description="Polar residues" evidence="2">
    <location>
        <begin position="556"/>
        <end position="567"/>
    </location>
</feature>
<dbReference type="GO" id="GO:0005829">
    <property type="term" value="C:cytosol"/>
    <property type="evidence" value="ECO:0007669"/>
    <property type="project" value="TreeGrafter"/>
</dbReference>
<dbReference type="PANTHER" id="PTHR10933:SF9">
    <property type="entry name" value="IMMUNOGLOBULIN-BINDING PROTEIN 1"/>
    <property type="match status" value="1"/>
</dbReference>
<keyword evidence="1" id="KW-0175">Coiled coil</keyword>
<feature type="compositionally biased region" description="Basic and acidic residues" evidence="2">
    <location>
        <begin position="256"/>
        <end position="265"/>
    </location>
</feature>
<feature type="compositionally biased region" description="Acidic residues" evidence="2">
    <location>
        <begin position="602"/>
        <end position="612"/>
    </location>
</feature>
<organism evidence="3 4">
    <name type="scientific">Rhizoctonia solani</name>
    <dbReference type="NCBI Taxonomy" id="456999"/>
    <lineage>
        <taxon>Eukaryota</taxon>
        <taxon>Fungi</taxon>
        <taxon>Dikarya</taxon>
        <taxon>Basidiomycota</taxon>
        <taxon>Agaricomycotina</taxon>
        <taxon>Agaricomycetes</taxon>
        <taxon>Cantharellales</taxon>
        <taxon>Ceratobasidiaceae</taxon>
        <taxon>Rhizoctonia</taxon>
    </lineage>
</organism>
<dbReference type="PANTHER" id="PTHR10933">
    <property type="entry name" value="IMMUNOGLOBULIN-BINDING PROTEIN 1"/>
    <property type="match status" value="1"/>
</dbReference>
<feature type="compositionally biased region" description="Acidic residues" evidence="2">
    <location>
        <begin position="583"/>
        <end position="593"/>
    </location>
</feature>
<dbReference type="InterPro" id="IPR038511">
    <property type="entry name" value="TAP42/TAP46-like_sf"/>
</dbReference>
<dbReference type="EMBL" id="CP059673">
    <property type="protein sequence ID" value="QRW27759.1"/>
    <property type="molecule type" value="Genomic_DNA"/>
</dbReference>
<evidence type="ECO:0000313" key="3">
    <source>
        <dbReference type="EMBL" id="QRW27759.1"/>
    </source>
</evidence>
<evidence type="ECO:0000256" key="1">
    <source>
        <dbReference type="SAM" id="Coils"/>
    </source>
</evidence>
<feature type="region of interest" description="Disordered" evidence="2">
    <location>
        <begin position="583"/>
        <end position="612"/>
    </location>
</feature>
<accession>A0A8H8T445</accession>
<dbReference type="Pfam" id="PF04177">
    <property type="entry name" value="TAP42"/>
    <property type="match status" value="1"/>
</dbReference>
<feature type="coiled-coil region" evidence="1">
    <location>
        <begin position="465"/>
        <end position="495"/>
    </location>
</feature>
<feature type="region of interest" description="Disordered" evidence="2">
    <location>
        <begin position="508"/>
        <end position="570"/>
    </location>
</feature>
<dbReference type="RefSeq" id="XP_043187996.1">
    <property type="nucleotide sequence ID" value="XM_043322173.1"/>
</dbReference>
<feature type="region of interest" description="Disordered" evidence="2">
    <location>
        <begin position="242"/>
        <end position="291"/>
    </location>
</feature>
<feature type="region of interest" description="Disordered" evidence="2">
    <location>
        <begin position="332"/>
        <end position="375"/>
    </location>
</feature>
<sequence length="612" mass="68231">MSGELPLSAIYDQALASSSRLSEYSALSPEYKSLSDEALRDLRQVAQAVSDLQLFSRNETLEDISTKQLVYLTVPYATAELLLALPRLNLRSEKIYWDRLRCFILASSQLQKFITYVTDYGIVDDTTIQTTNRLAQMSKNPAQRREAKIQQYQAEKQLKSRIQALRSQTLATNIEEPSNNYDSIRMLISSGASHAGSVNVDDDDLDMDDETRRELTITLLRLLYAQTQSSLQQIKEEAQILQNMPSPSSSHSQPETSKRNDDTWRLDTTPRGGPDGRGPLMDSQGRPLRPFTILPSNVAERTRLQNEVFRPDHRLPSMSIDEYLAEEERRGNILRGGGKASEQAPTSSERLAVDSEQDGTRFGEEKSEEKRKKDEEWAVFTDANPKGAGNTMNRGFEDSPPVTCCTELCSTKAQPLLDHHRHIDGLLISPTLLPAPQIFPFLLPKPHQPHATPIPRNGQVKFNERRDLKEEADVLSDEELEIEELMAEIKTYGHNFLIPIGKNMTLDEESADAADPSEPGSSDSNSQTQSASQAEELGTDLDADMQDLDAEVQDLDASTQDLDTSAQDLDASVQDLDASIQDLDADIPNEDSEASIATDQSFVDDEQVDQGL</sequence>
<dbReference type="GO" id="GO:0035303">
    <property type="term" value="P:regulation of dephosphorylation"/>
    <property type="evidence" value="ECO:0007669"/>
    <property type="project" value="TreeGrafter"/>
</dbReference>
<dbReference type="GO" id="GO:0009966">
    <property type="term" value="P:regulation of signal transduction"/>
    <property type="evidence" value="ECO:0007669"/>
    <property type="project" value="InterPro"/>
</dbReference>
<dbReference type="Gene3D" id="1.25.40.540">
    <property type="entry name" value="TAP42-like family"/>
    <property type="match status" value="1"/>
</dbReference>
<protein>
    <submittedName>
        <fullName evidence="3">Type 2A phosphatase-associated protein 42</fullName>
    </submittedName>
</protein>
<feature type="compositionally biased region" description="Acidic residues" evidence="2">
    <location>
        <begin position="537"/>
        <end position="554"/>
    </location>
</feature>
<gene>
    <name evidence="3" type="ORF">RhiXN_02354</name>
</gene>
<dbReference type="AlphaFoldDB" id="A0A8H8T445"/>
<proteinExistence type="predicted"/>
<feature type="compositionally biased region" description="Basic and acidic residues" evidence="2">
    <location>
        <begin position="358"/>
        <end position="375"/>
    </location>
</feature>
<dbReference type="GO" id="GO:0051721">
    <property type="term" value="F:protein phosphatase 2A binding"/>
    <property type="evidence" value="ECO:0007669"/>
    <property type="project" value="TreeGrafter"/>
</dbReference>
<dbReference type="KEGG" id="rsx:RhiXN_02354"/>
<evidence type="ECO:0000313" key="4">
    <source>
        <dbReference type="Proteomes" id="UP000650533"/>
    </source>
</evidence>
<dbReference type="Proteomes" id="UP000650533">
    <property type="component" value="Chromosome 16"/>
</dbReference>